<dbReference type="EMBL" id="JAOEET010000020">
    <property type="protein sequence ID" value="MDH0567539.1"/>
    <property type="molecule type" value="Genomic_DNA"/>
</dbReference>
<feature type="domain" description="N-acetyltransferase" evidence="1">
    <location>
        <begin position="23"/>
        <end position="188"/>
    </location>
</feature>
<evidence type="ECO:0000313" key="2">
    <source>
        <dbReference type="EMBL" id="MDH0567539.1"/>
    </source>
</evidence>
<dbReference type="RefSeq" id="WP_244185567.1">
    <property type="nucleotide sequence ID" value="NZ_CAURUH010000156.1"/>
</dbReference>
<dbReference type="SUPFAM" id="SSF55729">
    <property type="entry name" value="Acyl-CoA N-acyltransferases (Nat)"/>
    <property type="match status" value="1"/>
</dbReference>
<dbReference type="InterPro" id="IPR000182">
    <property type="entry name" value="GNAT_dom"/>
</dbReference>
<evidence type="ECO:0000313" key="3">
    <source>
        <dbReference type="Proteomes" id="UP001159292"/>
    </source>
</evidence>
<dbReference type="InterPro" id="IPR016181">
    <property type="entry name" value="Acyl_CoA_acyltransferase"/>
</dbReference>
<protein>
    <submittedName>
        <fullName evidence="2">GNAT family N-acetyltransferase</fullName>
    </submittedName>
</protein>
<dbReference type="GeneID" id="300414726"/>
<dbReference type="PROSITE" id="PS51186">
    <property type="entry name" value="GNAT"/>
    <property type="match status" value="1"/>
</dbReference>
<comment type="caution">
    <text evidence="2">The sequence shown here is derived from an EMBL/GenBank/DDBJ whole genome shotgun (WGS) entry which is preliminary data.</text>
</comment>
<name>A0AB35L200_ECTOL</name>
<proteinExistence type="predicted"/>
<dbReference type="Pfam" id="PF00583">
    <property type="entry name" value="Acetyltransf_1"/>
    <property type="match status" value="1"/>
</dbReference>
<reference evidence="2" key="1">
    <citation type="submission" date="2022-09" db="EMBL/GenBank/DDBJ databases">
        <title>Intensive care unit water sources are persistently colonized with multi-drug resistant bacteria and are the site of extensive horizontal gene transfer of antibiotic resistance genes.</title>
        <authorList>
            <person name="Diorio-Toth L."/>
        </authorList>
    </citation>
    <scope>NUCLEOTIDE SEQUENCE</scope>
    <source>
        <strain evidence="2">GD04000</strain>
    </source>
</reference>
<dbReference type="GO" id="GO:0016747">
    <property type="term" value="F:acyltransferase activity, transferring groups other than amino-acyl groups"/>
    <property type="evidence" value="ECO:0007669"/>
    <property type="project" value="InterPro"/>
</dbReference>
<sequence length="197" mass="21799">MSSMNQTKQRETPPARALPVSLRWLRQIDADTAQQIVELINSTVEDGGTLGYERVMTPEQGVEFSLSLQSRLQEGGTHALLGSNGYEPVCFVMLSQSGMPNCRHIGNLSKGVVHPRHRGHGVVPRAFREIVVMARTLGIELLTLDVREGSRAHRLWSTLGFASFGVLNDYARVNGVSHRGHYMVQRVDDLAARLNAL</sequence>
<dbReference type="AlphaFoldDB" id="A0AB35L200"/>
<dbReference type="CDD" id="cd04301">
    <property type="entry name" value="NAT_SF"/>
    <property type="match status" value="1"/>
</dbReference>
<accession>A0AB35L200</accession>
<dbReference type="Gene3D" id="3.40.630.30">
    <property type="match status" value="1"/>
</dbReference>
<dbReference type="Proteomes" id="UP001159292">
    <property type="component" value="Unassembled WGS sequence"/>
</dbReference>
<gene>
    <name evidence="2" type="ORF">N7671_09845</name>
</gene>
<organism evidence="2 3">
    <name type="scientific">Ectopseudomonas oleovorans</name>
    <name type="common">Pseudomonas oleovorans</name>
    <dbReference type="NCBI Taxonomy" id="301"/>
    <lineage>
        <taxon>Bacteria</taxon>
        <taxon>Pseudomonadati</taxon>
        <taxon>Pseudomonadota</taxon>
        <taxon>Gammaproteobacteria</taxon>
        <taxon>Pseudomonadales</taxon>
        <taxon>Pseudomonadaceae</taxon>
        <taxon>Ectopseudomonas</taxon>
    </lineage>
</organism>
<evidence type="ECO:0000259" key="1">
    <source>
        <dbReference type="PROSITE" id="PS51186"/>
    </source>
</evidence>